<name>A0A1M3TJG9_ASPLC</name>
<proteinExistence type="predicted"/>
<evidence type="ECO:0000313" key="2">
    <source>
        <dbReference type="Proteomes" id="UP000184063"/>
    </source>
</evidence>
<protein>
    <submittedName>
        <fullName evidence="1">Uncharacterized protein</fullName>
    </submittedName>
</protein>
<evidence type="ECO:0000313" key="1">
    <source>
        <dbReference type="EMBL" id="OJZ86947.1"/>
    </source>
</evidence>
<organism evidence="1 2">
    <name type="scientific">Aspergillus luchuensis (strain CBS 106.47)</name>
    <dbReference type="NCBI Taxonomy" id="1137211"/>
    <lineage>
        <taxon>Eukaryota</taxon>
        <taxon>Fungi</taxon>
        <taxon>Dikarya</taxon>
        <taxon>Ascomycota</taxon>
        <taxon>Pezizomycotina</taxon>
        <taxon>Eurotiomycetes</taxon>
        <taxon>Eurotiomycetidae</taxon>
        <taxon>Eurotiales</taxon>
        <taxon>Aspergillaceae</taxon>
        <taxon>Aspergillus</taxon>
        <taxon>Aspergillus subgen. Circumdati</taxon>
    </lineage>
</organism>
<gene>
    <name evidence="1" type="ORF">ASPFODRAFT_617828</name>
</gene>
<dbReference type="EMBL" id="KV878241">
    <property type="protein sequence ID" value="OJZ86947.1"/>
    <property type="molecule type" value="Genomic_DNA"/>
</dbReference>
<sequence>MVMPGVSRIESLHGASKWHTCSRTLPVRNRAPPHSWGATSRQPTLKTPYRGHCVGYFLAIASYPLLLRMGTGNSAFPSSRGFRKRDRASVIDNRTARRHVACDKGCRHPIALKYVFTMSFDRSMTLPFWHLLGVTTTFRR</sequence>
<accession>A0A1M3TJG9</accession>
<dbReference type="Proteomes" id="UP000184063">
    <property type="component" value="Unassembled WGS sequence"/>
</dbReference>
<reference evidence="2" key="1">
    <citation type="journal article" date="2017" name="Genome Biol.">
        <title>Comparative genomics reveals high biological diversity and specific adaptations in the industrially and medically important fungal genus Aspergillus.</title>
        <authorList>
            <person name="de Vries R.P."/>
            <person name="Riley R."/>
            <person name="Wiebenga A."/>
            <person name="Aguilar-Osorio G."/>
            <person name="Amillis S."/>
            <person name="Uchima C.A."/>
            <person name="Anderluh G."/>
            <person name="Asadollahi M."/>
            <person name="Askin M."/>
            <person name="Barry K."/>
            <person name="Battaglia E."/>
            <person name="Bayram O."/>
            <person name="Benocci T."/>
            <person name="Braus-Stromeyer S.A."/>
            <person name="Caldana C."/>
            <person name="Canovas D."/>
            <person name="Cerqueira G.C."/>
            <person name="Chen F."/>
            <person name="Chen W."/>
            <person name="Choi C."/>
            <person name="Clum A."/>
            <person name="Dos Santos R.A."/>
            <person name="Damasio A.R."/>
            <person name="Diallinas G."/>
            <person name="Emri T."/>
            <person name="Fekete E."/>
            <person name="Flipphi M."/>
            <person name="Freyberg S."/>
            <person name="Gallo A."/>
            <person name="Gournas C."/>
            <person name="Habgood R."/>
            <person name="Hainaut M."/>
            <person name="Harispe M.L."/>
            <person name="Henrissat B."/>
            <person name="Hilden K.S."/>
            <person name="Hope R."/>
            <person name="Hossain A."/>
            <person name="Karabika E."/>
            <person name="Karaffa L."/>
            <person name="Karanyi Z."/>
            <person name="Krasevec N."/>
            <person name="Kuo A."/>
            <person name="Kusch H."/>
            <person name="LaButti K."/>
            <person name="Lagendijk E.L."/>
            <person name="Lapidus A."/>
            <person name="Levasseur A."/>
            <person name="Lindquist E."/>
            <person name="Lipzen A."/>
            <person name="Logrieco A.F."/>
            <person name="MacCabe A."/>
            <person name="Maekelae M.R."/>
            <person name="Malavazi I."/>
            <person name="Melin P."/>
            <person name="Meyer V."/>
            <person name="Mielnichuk N."/>
            <person name="Miskei M."/>
            <person name="Molnar A.P."/>
            <person name="Mule G."/>
            <person name="Ngan C.Y."/>
            <person name="Orejas M."/>
            <person name="Orosz E."/>
            <person name="Ouedraogo J.P."/>
            <person name="Overkamp K.M."/>
            <person name="Park H.-S."/>
            <person name="Perrone G."/>
            <person name="Piumi F."/>
            <person name="Punt P.J."/>
            <person name="Ram A.F."/>
            <person name="Ramon A."/>
            <person name="Rauscher S."/>
            <person name="Record E."/>
            <person name="Riano-Pachon D.M."/>
            <person name="Robert V."/>
            <person name="Roehrig J."/>
            <person name="Ruller R."/>
            <person name="Salamov A."/>
            <person name="Salih N.S."/>
            <person name="Samson R.A."/>
            <person name="Sandor E."/>
            <person name="Sanguinetti M."/>
            <person name="Schuetze T."/>
            <person name="Sepcic K."/>
            <person name="Shelest E."/>
            <person name="Sherlock G."/>
            <person name="Sophianopoulou V."/>
            <person name="Squina F.M."/>
            <person name="Sun H."/>
            <person name="Susca A."/>
            <person name="Todd R.B."/>
            <person name="Tsang A."/>
            <person name="Unkles S.E."/>
            <person name="van de Wiele N."/>
            <person name="van Rossen-Uffink D."/>
            <person name="Oliveira J.V."/>
            <person name="Vesth T.C."/>
            <person name="Visser J."/>
            <person name="Yu J.-H."/>
            <person name="Zhou M."/>
            <person name="Andersen M.R."/>
            <person name="Archer D.B."/>
            <person name="Baker S.E."/>
            <person name="Benoit I."/>
            <person name="Brakhage A.A."/>
            <person name="Braus G.H."/>
            <person name="Fischer R."/>
            <person name="Frisvad J.C."/>
            <person name="Goldman G.H."/>
            <person name="Houbraken J."/>
            <person name="Oakley B."/>
            <person name="Pocsi I."/>
            <person name="Scazzocchio C."/>
            <person name="Seiboth B."/>
            <person name="vanKuyk P.A."/>
            <person name="Wortman J."/>
            <person name="Dyer P.S."/>
            <person name="Grigoriev I.V."/>
        </authorList>
    </citation>
    <scope>NUCLEOTIDE SEQUENCE [LARGE SCALE GENOMIC DNA]</scope>
    <source>
        <strain evidence="2">CBS 106.47</strain>
    </source>
</reference>
<dbReference type="AlphaFoldDB" id="A0A1M3TJG9"/>
<dbReference type="VEuPathDB" id="FungiDB:ASPFODRAFT_617828"/>